<feature type="binding site" evidence="3">
    <location>
        <position position="164"/>
    </location>
    <ligand>
        <name>ATP</name>
        <dbReference type="ChEBI" id="CHEBI:30616"/>
    </ligand>
</feature>
<keyword evidence="3" id="KW-0694">RNA-binding</keyword>
<dbReference type="AlphaFoldDB" id="A0A4P6ZYH8"/>
<protein>
    <recommendedName>
        <fullName evidence="3">tRNA(Met) cytidine acetate ligase</fullName>
        <ecNumber evidence="3">6.3.4.-</ecNumber>
    </recommendedName>
</protein>
<comment type="catalytic activity">
    <reaction evidence="3">
        <text>cytidine(34) in elongator tRNA(Met) + acetate + ATP = N(4)-acetylcytidine(34) in elongator tRNA(Met) + AMP + diphosphate</text>
        <dbReference type="Rhea" id="RHEA:58144"/>
        <dbReference type="Rhea" id="RHEA-COMP:10693"/>
        <dbReference type="Rhea" id="RHEA-COMP:10694"/>
        <dbReference type="ChEBI" id="CHEBI:30089"/>
        <dbReference type="ChEBI" id="CHEBI:30616"/>
        <dbReference type="ChEBI" id="CHEBI:33019"/>
        <dbReference type="ChEBI" id="CHEBI:74900"/>
        <dbReference type="ChEBI" id="CHEBI:82748"/>
        <dbReference type="ChEBI" id="CHEBI:456215"/>
    </reaction>
</comment>
<proteinExistence type="inferred from homology"/>
<keyword evidence="3" id="KW-0820">tRNA-binding</keyword>
<feature type="binding site" evidence="3">
    <location>
        <begin position="7"/>
        <end position="20"/>
    </location>
    <ligand>
        <name>ATP</name>
        <dbReference type="ChEBI" id="CHEBI:30616"/>
    </ligand>
</feature>
<name>A0A4P6ZYH8_9BACL</name>
<comment type="similarity">
    <text evidence="3">Belongs to the TmcAL family.</text>
</comment>
<dbReference type="HAMAP" id="MF_01539">
    <property type="entry name" value="TmcAL"/>
    <property type="match status" value="1"/>
</dbReference>
<dbReference type="OrthoDB" id="9769796at2"/>
<dbReference type="GO" id="GO:0005524">
    <property type="term" value="F:ATP binding"/>
    <property type="evidence" value="ECO:0007669"/>
    <property type="project" value="UniProtKB-KW"/>
</dbReference>
<reference evidence="4 5" key="1">
    <citation type="submission" date="2019-03" db="EMBL/GenBank/DDBJ databases">
        <title>Complete genome sequence of Paenisporosarcina antarctica CGMCC 1.6503T.</title>
        <authorList>
            <person name="Rong J.-C."/>
            <person name="Chi N.-Y."/>
            <person name="Zhang Q.-F."/>
        </authorList>
    </citation>
    <scope>NUCLEOTIDE SEQUENCE [LARGE SCALE GENOMIC DNA]</scope>
    <source>
        <strain evidence="4 5">CGMCC 1.6503</strain>
    </source>
</reference>
<feature type="binding site" evidence="3">
    <location>
        <position position="189"/>
    </location>
    <ligand>
        <name>ATP</name>
        <dbReference type="ChEBI" id="CHEBI:30616"/>
    </ligand>
</feature>
<gene>
    <name evidence="3" type="primary">tmcAL</name>
    <name evidence="4" type="ORF">E2636_10595</name>
</gene>
<accession>A0A4P6ZYH8</accession>
<organism evidence="4 5">
    <name type="scientific">Paenisporosarcina antarctica</name>
    <dbReference type="NCBI Taxonomy" id="417367"/>
    <lineage>
        <taxon>Bacteria</taxon>
        <taxon>Bacillati</taxon>
        <taxon>Bacillota</taxon>
        <taxon>Bacilli</taxon>
        <taxon>Bacillales</taxon>
        <taxon>Caryophanaceae</taxon>
        <taxon>Paenisporosarcina</taxon>
    </lineage>
</organism>
<keyword evidence="1 3" id="KW-0436">Ligase</keyword>
<dbReference type="GO" id="GO:0005737">
    <property type="term" value="C:cytoplasm"/>
    <property type="evidence" value="ECO:0007669"/>
    <property type="project" value="UniProtKB-SubCell"/>
</dbReference>
<keyword evidence="3" id="KW-0067">ATP-binding</keyword>
<dbReference type="EMBL" id="CP038015">
    <property type="protein sequence ID" value="QBP41561.1"/>
    <property type="molecule type" value="Genomic_DNA"/>
</dbReference>
<dbReference type="Gene3D" id="3.40.50.620">
    <property type="entry name" value="HUPs"/>
    <property type="match status" value="1"/>
</dbReference>
<dbReference type="Pfam" id="PF05636">
    <property type="entry name" value="HIGH_NTase1"/>
    <property type="match status" value="1"/>
</dbReference>
<evidence type="ECO:0000256" key="1">
    <source>
        <dbReference type="ARBA" id="ARBA00022598"/>
    </source>
</evidence>
<dbReference type="GO" id="GO:0016740">
    <property type="term" value="F:transferase activity"/>
    <property type="evidence" value="ECO:0007669"/>
    <property type="project" value="UniProtKB-KW"/>
</dbReference>
<keyword evidence="3" id="KW-0963">Cytoplasm</keyword>
<dbReference type="RefSeq" id="WP_134210161.1">
    <property type="nucleotide sequence ID" value="NZ_CP038015.1"/>
</dbReference>
<keyword evidence="3" id="KW-0547">Nucleotide-binding</keyword>
<dbReference type="GO" id="GO:0000049">
    <property type="term" value="F:tRNA binding"/>
    <property type="evidence" value="ECO:0007669"/>
    <property type="project" value="UniProtKB-KW"/>
</dbReference>
<dbReference type="EC" id="6.3.4.-" evidence="3"/>
<evidence type="ECO:0000256" key="3">
    <source>
        <dbReference type="HAMAP-Rule" id="MF_01539"/>
    </source>
</evidence>
<dbReference type="GO" id="GO:0006400">
    <property type="term" value="P:tRNA modification"/>
    <property type="evidence" value="ECO:0007669"/>
    <property type="project" value="UniProtKB-UniRule"/>
</dbReference>
<keyword evidence="2 3" id="KW-0819">tRNA processing</keyword>
<dbReference type="PANTHER" id="PTHR37825:SF1">
    <property type="entry name" value="TRNA(MET) CYTIDINE ACETATE LIGASE"/>
    <property type="match status" value="1"/>
</dbReference>
<dbReference type="SUPFAM" id="SSF52374">
    <property type="entry name" value="Nucleotidylyl transferase"/>
    <property type="match status" value="1"/>
</dbReference>
<dbReference type="KEGG" id="panc:E2636_10595"/>
<dbReference type="PANTHER" id="PTHR37825">
    <property type="entry name" value="TRNA(MET) CYTIDINE ACETATE LIGASE"/>
    <property type="match status" value="1"/>
</dbReference>
<keyword evidence="5" id="KW-1185">Reference proteome</keyword>
<dbReference type="InterPro" id="IPR008513">
    <property type="entry name" value="tRNA(Met)_cyd_acetate_ligase"/>
</dbReference>
<comment type="caution">
    <text evidence="3">Lacks conserved residue(s) required for the propagation of feature annotation.</text>
</comment>
<dbReference type="Proteomes" id="UP000294292">
    <property type="component" value="Chromosome"/>
</dbReference>
<evidence type="ECO:0000256" key="2">
    <source>
        <dbReference type="ARBA" id="ARBA00022694"/>
    </source>
</evidence>
<comment type="subcellular location">
    <subcellularLocation>
        <location evidence="3">Cytoplasm</location>
    </subcellularLocation>
</comment>
<dbReference type="InterPro" id="IPR014729">
    <property type="entry name" value="Rossmann-like_a/b/a_fold"/>
</dbReference>
<evidence type="ECO:0000313" key="5">
    <source>
        <dbReference type="Proteomes" id="UP000294292"/>
    </source>
</evidence>
<feature type="binding site" evidence="3">
    <location>
        <position position="101"/>
    </location>
    <ligand>
        <name>ATP</name>
        <dbReference type="ChEBI" id="CHEBI:30616"/>
    </ligand>
</feature>
<comment type="function">
    <text evidence="3">Catalyzes the formation of N(4)-acetylcytidine (ac(4)C) at the wobble position of elongator tRNA(Met), using acetate and ATP as substrates. First activates an acetate ion to form acetyladenylate (Ac-AMP) and then transfers the acetyl group to tRNA to form ac(4)C34.</text>
</comment>
<dbReference type="NCBIfam" id="NF010191">
    <property type="entry name" value="PRK13670.1"/>
    <property type="match status" value="1"/>
</dbReference>
<dbReference type="GO" id="GO:0016879">
    <property type="term" value="F:ligase activity, forming carbon-nitrogen bonds"/>
    <property type="evidence" value="ECO:0007669"/>
    <property type="project" value="UniProtKB-UniRule"/>
</dbReference>
<sequence>MKATGIIVEHNPFHNGHLYHIKESRKKTAADIIIAVMSGNFLQRGEPALVNKWTRTEMALKAGVDIVIELPYVFATAQASDFARGSIDLLEAIGCDDFCFGSEEGSIEPFAHSYEVITTHQEDYQNSIKQYMKLGLSYPKALNEAYTEITSNSEINFVDLSKPNNILGYHYLEAAYQINAHIKPVTIQRVVANYHDDVEHSQSIASATGIRKAIFDDGSIEALANFMPQTSLEHLLNWKDSIGVFGSWQQFWPLLRFTIIRSSVKELATYAEVTEGIEHLIYEAAKKCETFEEFMACVKSKRYTWTRIQRMLTHIYTGFTWEALHSHKKPTYIRVLGMTHNGQKYLNHKKKNLSLPLVSRVAAIKDSLLDLDIHASDLYHLGLQSNKIKQPAGSDYRNPPIII</sequence>
<evidence type="ECO:0000313" key="4">
    <source>
        <dbReference type="EMBL" id="QBP41561.1"/>
    </source>
</evidence>
<keyword evidence="4" id="KW-0808">Transferase</keyword>